<dbReference type="Proteomes" id="UP000694845">
    <property type="component" value="Unplaced"/>
</dbReference>
<dbReference type="GO" id="GO:0051301">
    <property type="term" value="P:cell division"/>
    <property type="evidence" value="ECO:0007669"/>
    <property type="project" value="UniProtKB-KW"/>
</dbReference>
<keyword evidence="11" id="KW-0131">Cell cycle</keyword>
<evidence type="ECO:0000256" key="5">
    <source>
        <dbReference type="ARBA" id="ARBA00022490"/>
    </source>
</evidence>
<gene>
    <name evidence="15" type="primary">LOC110974598</name>
</gene>
<dbReference type="GO" id="GO:0000940">
    <property type="term" value="C:outer kinetochore"/>
    <property type="evidence" value="ECO:0007669"/>
    <property type="project" value="InterPro"/>
</dbReference>
<evidence type="ECO:0000256" key="1">
    <source>
        <dbReference type="ARBA" id="ARBA00004186"/>
    </source>
</evidence>
<name>A0A8B7XMM2_ACAPL</name>
<comment type="similarity">
    <text evidence="3">Belongs to the SKA3 family.</text>
</comment>
<reference evidence="15" key="1">
    <citation type="submission" date="2025-08" db="UniProtKB">
        <authorList>
            <consortium name="RefSeq"/>
        </authorList>
    </citation>
    <scope>IDENTIFICATION</scope>
</reference>
<keyword evidence="12" id="KW-0137">Centromere</keyword>
<evidence type="ECO:0000256" key="9">
    <source>
        <dbReference type="ARBA" id="ARBA00022838"/>
    </source>
</evidence>
<keyword evidence="5" id="KW-0963">Cytoplasm</keyword>
<dbReference type="AlphaFoldDB" id="A0A8B7XMM2"/>
<feature type="compositionally biased region" description="Basic and acidic residues" evidence="13">
    <location>
        <begin position="132"/>
        <end position="158"/>
    </location>
</feature>
<evidence type="ECO:0000256" key="3">
    <source>
        <dbReference type="ARBA" id="ARBA00007716"/>
    </source>
</evidence>
<dbReference type="GO" id="GO:0005876">
    <property type="term" value="C:spindle microtubule"/>
    <property type="evidence" value="ECO:0007669"/>
    <property type="project" value="TreeGrafter"/>
</dbReference>
<evidence type="ECO:0000256" key="6">
    <source>
        <dbReference type="ARBA" id="ARBA00022618"/>
    </source>
</evidence>
<keyword evidence="6" id="KW-0132">Cell division</keyword>
<protein>
    <submittedName>
        <fullName evidence="15">Formin-like protein 6</fullName>
    </submittedName>
</protein>
<sequence length="639" mass="70405">MEKENFFTKLRRVATSTESETTRLKMCMEKPAAVRTASSSNYHHGQEGSLASSRLVLKEMQFDAQKMKEKVNQQLKELSTSSDSFEEIVDACQGLCEVTQQQLTDLETHLAQYGYKKYHRKETQHVQQGKTQKQDKENTAPETHPETVKDTSSTEEKIPSTPTKVPSSAPPVDPNKTPQLADFGISQWTIDRLAHVGLNGTPQDLKTGGFPGSQYGSVTSAIPSHVYPSTPQQQSQKPWQRTPFTNRTILVTPGLFGDQTIPTETPQQFIDSKSYLLDSPVPPVLMSTQKSWPITSDLRVTSRRNNDVISPEPEPPTVTMWAEHIPLPAPPTQLHVPPNSADTTPPMPLCLASQATQAPMPAEPACLVDRFTSEPLLPCEPVQLYHQFSTNKMPTEPIQLTEKFARPSEPPAEPVQLAERFGSEFHLPQEPQVLNGSLLPAGSGGGQPSQPATPKGHQRLATLAMEHEMPQTPELTVTHQRFLEIKPTSGEPVSQPPRVSADSIPFPTLSNSHDDVPKPPVLQSMYSENQVTKAGLEAQQTSVANGSKYSVTPVTDAEFGQVADYLQRLFPLDVINQKVADINAMLAQNKGVSFLNEADMQGLQLGSKTRAFSLLLAKLRRLSMGKKPDSGEMVFYVIN</sequence>
<evidence type="ECO:0000256" key="2">
    <source>
        <dbReference type="ARBA" id="ARBA00004629"/>
    </source>
</evidence>
<dbReference type="OrthoDB" id="6150664at2759"/>
<feature type="region of interest" description="Disordered" evidence="13">
    <location>
        <begin position="435"/>
        <end position="457"/>
    </location>
</feature>
<dbReference type="Gene3D" id="6.10.250.1400">
    <property type="match status" value="1"/>
</dbReference>
<dbReference type="GO" id="GO:0007059">
    <property type="term" value="P:chromosome segregation"/>
    <property type="evidence" value="ECO:0007669"/>
    <property type="project" value="InterPro"/>
</dbReference>
<organism evidence="14 15">
    <name type="scientific">Acanthaster planci</name>
    <name type="common">Crown-of-thorns starfish</name>
    <dbReference type="NCBI Taxonomy" id="133434"/>
    <lineage>
        <taxon>Eukaryota</taxon>
        <taxon>Metazoa</taxon>
        <taxon>Echinodermata</taxon>
        <taxon>Eleutherozoa</taxon>
        <taxon>Asterozoa</taxon>
        <taxon>Asteroidea</taxon>
        <taxon>Valvatacea</taxon>
        <taxon>Valvatida</taxon>
        <taxon>Acanthasteridae</taxon>
        <taxon>Acanthaster</taxon>
    </lineage>
</organism>
<dbReference type="PANTHER" id="PTHR48118:SF1">
    <property type="entry name" value="SPINDLE AND KINETOCHORE-ASSOCIATED PROTEIN 3"/>
    <property type="match status" value="1"/>
</dbReference>
<evidence type="ECO:0000256" key="4">
    <source>
        <dbReference type="ARBA" id="ARBA00022454"/>
    </source>
</evidence>
<evidence type="ECO:0000256" key="12">
    <source>
        <dbReference type="ARBA" id="ARBA00023328"/>
    </source>
</evidence>
<evidence type="ECO:0000256" key="8">
    <source>
        <dbReference type="ARBA" id="ARBA00022776"/>
    </source>
</evidence>
<dbReference type="OMA" id="WNIRTTS"/>
<dbReference type="InterPro" id="IPR033341">
    <property type="entry name" value="SKA3"/>
</dbReference>
<evidence type="ECO:0000313" key="15">
    <source>
        <dbReference type="RefSeq" id="XP_022082063.1"/>
    </source>
</evidence>
<keyword evidence="4" id="KW-0158">Chromosome</keyword>
<proteinExistence type="inferred from homology"/>
<keyword evidence="7" id="KW-0493">Microtubule</keyword>
<evidence type="ECO:0000256" key="10">
    <source>
        <dbReference type="ARBA" id="ARBA00023212"/>
    </source>
</evidence>
<evidence type="ECO:0000256" key="13">
    <source>
        <dbReference type="SAM" id="MobiDB-lite"/>
    </source>
</evidence>
<dbReference type="KEGG" id="aplc:110974598"/>
<keyword evidence="14" id="KW-1185">Reference proteome</keyword>
<accession>A0A8B7XMM2</accession>
<dbReference type="GeneID" id="110974598"/>
<keyword evidence="10" id="KW-0206">Cytoskeleton</keyword>
<keyword evidence="9" id="KW-0995">Kinetochore</keyword>
<dbReference type="GO" id="GO:0000278">
    <property type="term" value="P:mitotic cell cycle"/>
    <property type="evidence" value="ECO:0007669"/>
    <property type="project" value="TreeGrafter"/>
</dbReference>
<evidence type="ECO:0000256" key="11">
    <source>
        <dbReference type="ARBA" id="ARBA00023306"/>
    </source>
</evidence>
<dbReference type="PANTHER" id="PTHR48118">
    <property type="entry name" value="SPINDLE AND KINETOCHORE-ASSOCIATED PROTEIN 3"/>
    <property type="match status" value="1"/>
</dbReference>
<dbReference type="RefSeq" id="XP_022082063.1">
    <property type="nucleotide sequence ID" value="XM_022226371.1"/>
</dbReference>
<comment type="subcellular location">
    <subcellularLocation>
        <location evidence="2">Chromosome</location>
        <location evidence="2">Centromere</location>
        <location evidence="2">Kinetochore</location>
    </subcellularLocation>
    <subcellularLocation>
        <location evidence="1">Cytoplasm</location>
        <location evidence="1">Cytoskeleton</location>
        <location evidence="1">Spindle</location>
    </subcellularLocation>
</comment>
<evidence type="ECO:0000313" key="14">
    <source>
        <dbReference type="Proteomes" id="UP000694845"/>
    </source>
</evidence>
<evidence type="ECO:0000256" key="7">
    <source>
        <dbReference type="ARBA" id="ARBA00022701"/>
    </source>
</evidence>
<keyword evidence="8" id="KW-0498">Mitosis</keyword>
<feature type="region of interest" description="Disordered" evidence="13">
    <location>
        <begin position="121"/>
        <end position="175"/>
    </location>
</feature>